<feature type="signal peptide" evidence="7">
    <location>
        <begin position="1"/>
        <end position="24"/>
    </location>
</feature>
<dbReference type="Proteomes" id="UP000293568">
    <property type="component" value="Chromosome"/>
</dbReference>
<comment type="similarity">
    <text evidence="2">Belongs to the oxidase-dependent Fe transporter (OFeT) (TC 9.A.10.1) family.</text>
</comment>
<evidence type="ECO:0000256" key="3">
    <source>
        <dbReference type="ARBA" id="ARBA00022692"/>
    </source>
</evidence>
<gene>
    <name evidence="8" type="ORF">ET464_11395</name>
</gene>
<evidence type="ECO:0000256" key="4">
    <source>
        <dbReference type="ARBA" id="ARBA00022989"/>
    </source>
</evidence>
<organism evidence="8 9">
    <name type="scientific">Paenibacillus protaetiae</name>
    <dbReference type="NCBI Taxonomy" id="2509456"/>
    <lineage>
        <taxon>Bacteria</taxon>
        <taxon>Bacillati</taxon>
        <taxon>Bacillota</taxon>
        <taxon>Bacilli</taxon>
        <taxon>Bacillales</taxon>
        <taxon>Paenibacillaceae</taxon>
        <taxon>Paenibacillus</taxon>
    </lineage>
</organism>
<feature type="transmembrane region" description="Helical" evidence="6">
    <location>
        <begin position="483"/>
        <end position="504"/>
    </location>
</feature>
<dbReference type="PANTHER" id="PTHR31632">
    <property type="entry name" value="IRON TRANSPORTER FTH1"/>
    <property type="match status" value="1"/>
</dbReference>
<keyword evidence="4 6" id="KW-1133">Transmembrane helix</keyword>
<feature type="transmembrane region" description="Helical" evidence="6">
    <location>
        <begin position="371"/>
        <end position="393"/>
    </location>
</feature>
<dbReference type="EMBL" id="CP035492">
    <property type="protein sequence ID" value="QAY66909.1"/>
    <property type="molecule type" value="Genomic_DNA"/>
</dbReference>
<evidence type="ECO:0000256" key="6">
    <source>
        <dbReference type="SAM" id="Phobius"/>
    </source>
</evidence>
<evidence type="ECO:0000313" key="8">
    <source>
        <dbReference type="EMBL" id="QAY66909.1"/>
    </source>
</evidence>
<name>A0A4P6EYP3_9BACL</name>
<dbReference type="GO" id="GO:0015093">
    <property type="term" value="F:ferrous iron transmembrane transporter activity"/>
    <property type="evidence" value="ECO:0007669"/>
    <property type="project" value="TreeGrafter"/>
</dbReference>
<evidence type="ECO:0000256" key="1">
    <source>
        <dbReference type="ARBA" id="ARBA00004141"/>
    </source>
</evidence>
<accession>A0A4P6EYP3</accession>
<evidence type="ECO:0000256" key="7">
    <source>
        <dbReference type="SAM" id="SignalP"/>
    </source>
</evidence>
<feature type="transmembrane region" description="Helical" evidence="6">
    <location>
        <begin position="558"/>
        <end position="579"/>
    </location>
</feature>
<sequence length="598" mass="64212">MRTFKQRIMLTAAVVLTVMCLSLAAFQPVGKAAAQDQSSGADQMLSLVGSALVEAGQLNWQSVSDDIAQTEQLWKSLHPSSSAEAADVDSAVAQAGKALKEAEANPDQAKASLSALAKAISAYAKSLKQADAGGGAAAAAGMLPKAEKLLQNVQASDWAAALSSLHEIDLGWKAIETPIRSENAAVYAKLELHMSMIRIALQAEPPRAPQALDETQQFIQLIQDYKNGKIAAEPVQEGNTVAGLIAILNKAYQDVESGLYDEANGQMTSFISEWPSVEGEVQIRSAAIYDKIEIEMSAVSGYLLSDPPSADKAKQTISQMRDQLRPMAEQTTYNAWDAALILLREGLEAILVLAALLAYLKKTGNESKRGWIWSGVWSGIILSCLLAAALTLLIKEAVAGSTRELIEGITGLVSVILMLTVGSWLHSKSNISSWNKYIDSKMGGALARGNLWSLFAVSGLAVLREGAETTIFYVGMASSISYVQLAIGIAGALVALVVLAFLIIRYGTRLPIKPFFLTASLLIYYLVFRFVGESIHALQVASAIPSHTEEMLPTLGALGIYPTWETTVPQLAILIYIVLRFMWKRSDNRPAAQAVKAE</sequence>
<keyword evidence="7" id="KW-0732">Signal</keyword>
<dbReference type="KEGG" id="pprt:ET464_11395"/>
<dbReference type="RefSeq" id="WP_129440976.1">
    <property type="nucleotide sequence ID" value="NZ_CP035492.1"/>
</dbReference>
<dbReference type="OrthoDB" id="8215804at2"/>
<dbReference type="Pfam" id="PF03239">
    <property type="entry name" value="FTR1"/>
    <property type="match status" value="1"/>
</dbReference>
<proteinExistence type="inferred from homology"/>
<evidence type="ECO:0000256" key="2">
    <source>
        <dbReference type="ARBA" id="ARBA00008333"/>
    </source>
</evidence>
<keyword evidence="9" id="KW-1185">Reference proteome</keyword>
<feature type="transmembrane region" description="Helical" evidence="6">
    <location>
        <begin position="405"/>
        <end position="425"/>
    </location>
</feature>
<dbReference type="AlphaFoldDB" id="A0A4P6EYP3"/>
<feature type="chain" id="PRO_5038731786" evidence="7">
    <location>
        <begin position="25"/>
        <end position="598"/>
    </location>
</feature>
<dbReference type="PANTHER" id="PTHR31632:SF2">
    <property type="entry name" value="PLASMA MEMBRANE IRON PERMEASE"/>
    <property type="match status" value="1"/>
</dbReference>
<reference evidence="8 9" key="1">
    <citation type="submission" date="2019-01" db="EMBL/GenBank/DDBJ databases">
        <title>Genome sequencing of strain FW100M-2.</title>
        <authorList>
            <person name="Heo J."/>
            <person name="Kim S.-J."/>
            <person name="Kim J.-S."/>
            <person name="Hong S.-B."/>
            <person name="Kwon S.-W."/>
        </authorList>
    </citation>
    <scope>NUCLEOTIDE SEQUENCE [LARGE SCALE GENOMIC DNA]</scope>
    <source>
        <strain evidence="8 9">FW100M-2</strain>
    </source>
</reference>
<comment type="subcellular location">
    <subcellularLocation>
        <location evidence="1">Membrane</location>
        <topology evidence="1">Multi-pass membrane protein</topology>
    </subcellularLocation>
</comment>
<dbReference type="GO" id="GO:0033573">
    <property type="term" value="C:high-affinity iron permease complex"/>
    <property type="evidence" value="ECO:0007669"/>
    <property type="project" value="InterPro"/>
</dbReference>
<keyword evidence="3 6" id="KW-0812">Transmembrane</keyword>
<protein>
    <submittedName>
        <fullName evidence="8">FTR1 family iron permease</fullName>
    </submittedName>
</protein>
<feature type="transmembrane region" description="Helical" evidence="6">
    <location>
        <begin position="516"/>
        <end position="538"/>
    </location>
</feature>
<evidence type="ECO:0000256" key="5">
    <source>
        <dbReference type="ARBA" id="ARBA00023136"/>
    </source>
</evidence>
<evidence type="ECO:0000313" key="9">
    <source>
        <dbReference type="Proteomes" id="UP000293568"/>
    </source>
</evidence>
<dbReference type="InterPro" id="IPR004923">
    <property type="entry name" value="FTR1/Fip1/EfeU"/>
</dbReference>
<keyword evidence="5 6" id="KW-0472">Membrane</keyword>